<dbReference type="RefSeq" id="WP_069657536.1">
    <property type="nucleotide sequence ID" value="NZ_MIJF01000078.1"/>
</dbReference>
<dbReference type="EMBL" id="MIJF01000078">
    <property type="protein sequence ID" value="OEF96903.1"/>
    <property type="molecule type" value="Genomic_DNA"/>
</dbReference>
<comment type="caution">
    <text evidence="2">The sequence shown here is derived from an EMBL/GenBank/DDBJ whole genome shotgun (WGS) entry which is preliminary data.</text>
</comment>
<dbReference type="InterPro" id="IPR015001">
    <property type="entry name" value="DUF1850"/>
</dbReference>
<name>A0A1D2YS54_9BACI</name>
<organism evidence="2 3">
    <name type="scientific">Vulcanibacillus modesticaldus</name>
    <dbReference type="NCBI Taxonomy" id="337097"/>
    <lineage>
        <taxon>Bacteria</taxon>
        <taxon>Bacillati</taxon>
        <taxon>Bacillota</taxon>
        <taxon>Bacilli</taxon>
        <taxon>Bacillales</taxon>
        <taxon>Bacillaceae</taxon>
        <taxon>Vulcanibacillus</taxon>
    </lineage>
</organism>
<keyword evidence="1" id="KW-1133">Transmembrane helix</keyword>
<sequence length="175" mass="20144">MSTGNGAHYLNIIISIILIFVIITIYLSNNYVVFQIRKYETGEIVFKKVLKIDETFTLEYIHSVTAQPVFEVFFVKDKNTLALKEMRYDSFGANLPVGPEKLRNEETKFIPEDGYYKILYEDRSFDKVPLRVGQVIADHTLVFADGERIRFLSLVTGGEYVEFYVLPLLKALVKG</sequence>
<dbReference type="Proteomes" id="UP000243739">
    <property type="component" value="Unassembled WGS sequence"/>
</dbReference>
<keyword evidence="3" id="KW-1185">Reference proteome</keyword>
<evidence type="ECO:0000256" key="1">
    <source>
        <dbReference type="SAM" id="Phobius"/>
    </source>
</evidence>
<dbReference type="AlphaFoldDB" id="A0A1D2YS54"/>
<protein>
    <recommendedName>
        <fullName evidence="4">DUF1850 domain-containing protein</fullName>
    </recommendedName>
</protein>
<keyword evidence="1" id="KW-0812">Transmembrane</keyword>
<reference evidence="2 3" key="1">
    <citation type="submission" date="2016-09" db="EMBL/GenBank/DDBJ databases">
        <title>Draft genome sequence for the type strain of Vulcanibacillus modesticaldus BR, a strictly anaerobic, moderately thermophilic, and nitrate-reducing bacterium from deep sea-hydrothermal vents of the Mid-Atlantic Ridge.</title>
        <authorList>
            <person name="Abin C.A."/>
            <person name="Hollibaugh J.T."/>
        </authorList>
    </citation>
    <scope>NUCLEOTIDE SEQUENCE [LARGE SCALE GENOMIC DNA]</scope>
    <source>
        <strain evidence="2 3">BR</strain>
    </source>
</reference>
<evidence type="ECO:0008006" key="4">
    <source>
        <dbReference type="Google" id="ProtNLM"/>
    </source>
</evidence>
<accession>A0A1D2YS54</accession>
<evidence type="ECO:0000313" key="3">
    <source>
        <dbReference type="Proteomes" id="UP000243739"/>
    </source>
</evidence>
<dbReference type="STRING" id="337097.BHF71_04025"/>
<keyword evidence="1" id="KW-0472">Membrane</keyword>
<dbReference type="Pfam" id="PF08905">
    <property type="entry name" value="DUF1850"/>
    <property type="match status" value="1"/>
</dbReference>
<feature type="transmembrane region" description="Helical" evidence="1">
    <location>
        <begin position="6"/>
        <end position="28"/>
    </location>
</feature>
<proteinExistence type="predicted"/>
<evidence type="ECO:0000313" key="2">
    <source>
        <dbReference type="EMBL" id="OEF96903.1"/>
    </source>
</evidence>
<gene>
    <name evidence="2" type="ORF">BHF71_04025</name>
</gene>